<dbReference type="InterPro" id="IPR031322">
    <property type="entry name" value="Shikimate/glucono_kinase"/>
</dbReference>
<keyword evidence="7 12" id="KW-0067">ATP-binding</keyword>
<dbReference type="SUPFAM" id="SSF51569">
    <property type="entry name" value="Aldolase"/>
    <property type="match status" value="1"/>
</dbReference>
<proteinExistence type="inferred from homology"/>
<dbReference type="HAMAP" id="MF_00109">
    <property type="entry name" value="Shikimate_kinase"/>
    <property type="match status" value="1"/>
</dbReference>
<comment type="similarity">
    <text evidence="13">Belongs to the type-I 3-dehydroquinase family.</text>
</comment>
<evidence type="ECO:0000256" key="9">
    <source>
        <dbReference type="ARBA" id="ARBA00023239"/>
    </source>
</evidence>
<dbReference type="Gene3D" id="3.20.20.70">
    <property type="entry name" value="Aldolase class I"/>
    <property type="match status" value="1"/>
</dbReference>
<dbReference type="GO" id="GO:0004765">
    <property type="term" value="F:shikimate kinase activity"/>
    <property type="evidence" value="ECO:0007669"/>
    <property type="project" value="UniProtKB-UniRule"/>
</dbReference>
<comment type="function">
    <text evidence="12">Catalyzes the specific phosphorylation of the 3-hydroxyl group of shikimic acid using ATP as a cosubstrate.</text>
</comment>
<accession>A0A6L3VDP7</accession>
<protein>
    <recommendedName>
        <fullName evidence="12 13">Multifunctional fusion protein</fullName>
    </recommendedName>
    <domain>
        <recommendedName>
            <fullName evidence="13">3-dehydroquinate dehydratase</fullName>
            <shortName evidence="13">3-dehydroquinase</shortName>
            <ecNumber evidence="13">4.2.1.10</ecNumber>
        </recommendedName>
        <alternativeName>
            <fullName evidence="13">Type I DHQase</fullName>
        </alternativeName>
        <alternativeName>
            <fullName evidence="13">Type I dehydroquinase</fullName>
            <shortName evidence="13">DHQ1</shortName>
        </alternativeName>
    </domain>
    <domain>
        <recommendedName>
            <fullName evidence="12">Shikimate kinase</fullName>
            <shortName evidence="12">SK</shortName>
            <ecNumber evidence="12">2.7.1.71</ecNumber>
        </recommendedName>
    </domain>
</protein>
<feature type="binding site" evidence="13">
    <location>
        <position position="423"/>
    </location>
    <ligand>
        <name>3-dehydroquinate</name>
        <dbReference type="ChEBI" id="CHEBI:32364"/>
    </ligand>
</feature>
<dbReference type="PANTHER" id="PTHR43699:SF1">
    <property type="entry name" value="3-DEHYDROQUINATE DEHYDRATASE"/>
    <property type="match status" value="1"/>
</dbReference>
<dbReference type="GO" id="GO:0005737">
    <property type="term" value="C:cytoplasm"/>
    <property type="evidence" value="ECO:0007669"/>
    <property type="project" value="UniProtKB-SubCell"/>
</dbReference>
<feature type="binding site" evidence="12">
    <location>
        <begin position="20"/>
        <end position="25"/>
    </location>
    <ligand>
        <name>ATP</name>
        <dbReference type="ChEBI" id="CHEBI:30616"/>
    </ligand>
</feature>
<keyword evidence="3 12" id="KW-0028">Amino-acid biosynthesis</keyword>
<dbReference type="OrthoDB" id="9813659at2"/>
<dbReference type="Proteomes" id="UP000481030">
    <property type="component" value="Unassembled WGS sequence"/>
</dbReference>
<organism evidence="14 15">
    <name type="scientific">Cytobacillus depressus</name>
    <dbReference type="NCBI Taxonomy" id="1602942"/>
    <lineage>
        <taxon>Bacteria</taxon>
        <taxon>Bacillati</taxon>
        <taxon>Bacillota</taxon>
        <taxon>Bacilli</taxon>
        <taxon>Bacillales</taxon>
        <taxon>Bacillaceae</taxon>
        <taxon>Cytobacillus</taxon>
    </lineage>
</organism>
<keyword evidence="4 12" id="KW-0808">Transferase</keyword>
<reference evidence="14 15" key="1">
    <citation type="journal article" date="2016" name="Antonie Van Leeuwenhoek">
        <title>Bacillus depressus sp. nov., isolated from soil of a sunflower field.</title>
        <authorList>
            <person name="Wei X."/>
            <person name="Xin D."/>
            <person name="Xin Y."/>
            <person name="Zhang H."/>
            <person name="Wang T."/>
            <person name="Zhang J."/>
        </authorList>
    </citation>
    <scope>NUCLEOTIDE SEQUENCE [LARGE SCALE GENOMIC DNA]</scope>
    <source>
        <strain evidence="14 15">BZ1</strain>
    </source>
</reference>
<evidence type="ECO:0000313" key="15">
    <source>
        <dbReference type="Proteomes" id="UP000481030"/>
    </source>
</evidence>
<dbReference type="EMBL" id="WBOS01000001">
    <property type="protein sequence ID" value="KAB2338693.1"/>
    <property type="molecule type" value="Genomic_DNA"/>
</dbReference>
<dbReference type="UniPathway" id="UPA00053">
    <property type="reaction ID" value="UER00086"/>
</dbReference>
<feature type="binding site" evidence="12">
    <location>
        <position position="88"/>
    </location>
    <ligand>
        <name>substrate</name>
    </ligand>
</feature>
<dbReference type="InterPro" id="IPR027417">
    <property type="entry name" value="P-loop_NTPase"/>
</dbReference>
<feature type="binding site" evidence="12">
    <location>
        <position position="145"/>
    </location>
    <ligand>
        <name>substrate</name>
    </ligand>
</feature>
<dbReference type="InterPro" id="IPR001381">
    <property type="entry name" value="DHquinase_I"/>
</dbReference>
<dbReference type="FunFam" id="3.20.20.70:FF:000047">
    <property type="entry name" value="3-dehydroquinate dehydratase"/>
    <property type="match status" value="1"/>
</dbReference>
<dbReference type="GO" id="GO:0008652">
    <property type="term" value="P:amino acid biosynthetic process"/>
    <property type="evidence" value="ECO:0007669"/>
    <property type="project" value="UniProtKB-KW"/>
</dbReference>
<dbReference type="SUPFAM" id="SSF52540">
    <property type="entry name" value="P-loop containing nucleoside triphosphate hydrolases"/>
    <property type="match status" value="1"/>
</dbReference>
<evidence type="ECO:0000313" key="14">
    <source>
        <dbReference type="EMBL" id="KAB2338693.1"/>
    </source>
</evidence>
<comment type="caution">
    <text evidence="12">Lacks conserved residue(s) required for the propagation of feature annotation.</text>
</comment>
<sequence>MINQQAPSREKNILFIGFMGVGKTTIGKLVANKLNRKFIDTDEEIEKEYEMPVSEIFHQLGEKTFREKEKALITKLSEEGNYILSLGGGAFLQEEIREACLSNCIVFYIHLPWESWKERIPLIIDSRPVLQGKSINEIHELFQKRQEIYSHYHYRVETESLDAEEISDRIVALIHSDLFPNEEKAAKRLLTVKNVVIGEDIPKICVPIVGQTMHEIIEEASHLKAIDFDIVEWRADFFEDVEDIKKVKEALTEIYAILSPSPIIFTFRSIKEGGEKEVSSEYYAALNKAIIETGMADMIDIELYSNEEKTVQEVVQFAHANNVFVILSNHDFQKTPSKEEIITRLCRAQKLGADLPKIAVMPKSKEDVLVLLDATLTMNEKFADRPFITMSMAKKGVISRLTGEFFGSAITFGTAKKASAPGQVATSELRKILYLLHQNR</sequence>
<dbReference type="InterPro" id="IPR013785">
    <property type="entry name" value="Aldolase_TIM"/>
</dbReference>
<comment type="function">
    <text evidence="13">Involved in the third step of the chorismate pathway, which leads to the biosynthesis of aromatic amino acids. Catalyzes the cis-dehydration of 3-dehydroquinate (DHQ) and introduces the first double bond of the aromatic ring to yield 3-dehydroshikimate.</text>
</comment>
<dbReference type="Pfam" id="PF01487">
    <property type="entry name" value="DHquinase_I"/>
    <property type="match status" value="1"/>
</dbReference>
<dbReference type="PRINTS" id="PR01100">
    <property type="entry name" value="SHIKIMTKNASE"/>
</dbReference>
<dbReference type="GO" id="GO:0005524">
    <property type="term" value="F:ATP binding"/>
    <property type="evidence" value="ECO:0007669"/>
    <property type="project" value="UniProtKB-UniRule"/>
</dbReference>
<feature type="active site" description="Proton donor/acceptor" evidence="13">
    <location>
        <position position="330"/>
    </location>
</feature>
<keyword evidence="15" id="KW-1185">Reference proteome</keyword>
<dbReference type="GO" id="GO:0046279">
    <property type="term" value="P:3,4-dihydroxybenzoate biosynthetic process"/>
    <property type="evidence" value="ECO:0007669"/>
    <property type="project" value="TreeGrafter"/>
</dbReference>
<keyword evidence="10 13" id="KW-0704">Schiff base</keyword>
<keyword evidence="12" id="KW-0460">Magnesium</keyword>
<dbReference type="GO" id="GO:0003855">
    <property type="term" value="F:3-dehydroquinate dehydratase activity"/>
    <property type="evidence" value="ECO:0007669"/>
    <property type="project" value="UniProtKB-UniRule"/>
</dbReference>
<name>A0A6L3VDP7_9BACI</name>
<dbReference type="EC" id="2.7.1.71" evidence="12"/>
<comment type="subcellular location">
    <subcellularLocation>
        <location evidence="12">Cytoplasm</location>
    </subcellularLocation>
</comment>
<comment type="pathway">
    <text evidence="2 12">Metabolic intermediate biosynthesis; chorismate biosynthesis; chorismate from D-erythrose 4-phosphate and phosphoenolpyruvate: step 5/7.</text>
</comment>
<feature type="binding site" evidence="12">
    <location>
        <position position="127"/>
    </location>
    <ligand>
        <name>ATP</name>
        <dbReference type="ChEBI" id="CHEBI:30616"/>
    </ligand>
</feature>
<comment type="cofactor">
    <cofactor evidence="12">
        <name>Mg(2+)</name>
        <dbReference type="ChEBI" id="CHEBI:18420"/>
    </cofactor>
    <text evidence="12">Binds 1 Mg(2+) ion per subunit.</text>
</comment>
<evidence type="ECO:0000256" key="6">
    <source>
        <dbReference type="ARBA" id="ARBA00022777"/>
    </source>
</evidence>
<feature type="binding site" evidence="12">
    <location>
        <position position="24"/>
    </location>
    <ligand>
        <name>Mg(2+)</name>
        <dbReference type="ChEBI" id="CHEBI:18420"/>
    </ligand>
</feature>
<dbReference type="AlphaFoldDB" id="A0A6L3VDP7"/>
<comment type="similarity">
    <text evidence="12">Belongs to the shikimate kinase family.</text>
</comment>
<evidence type="ECO:0000256" key="11">
    <source>
        <dbReference type="ARBA" id="ARBA00048567"/>
    </source>
</evidence>
<dbReference type="HAMAP" id="MF_00214">
    <property type="entry name" value="AroD"/>
    <property type="match status" value="1"/>
</dbReference>
<evidence type="ECO:0000256" key="8">
    <source>
        <dbReference type="ARBA" id="ARBA00023141"/>
    </source>
</evidence>
<keyword evidence="9 13" id="KW-0456">Lyase</keyword>
<dbReference type="GO" id="GO:0000287">
    <property type="term" value="F:magnesium ion binding"/>
    <property type="evidence" value="ECO:0007669"/>
    <property type="project" value="UniProtKB-UniRule"/>
</dbReference>
<dbReference type="Gene3D" id="3.40.50.300">
    <property type="entry name" value="P-loop containing nucleotide triphosphate hydrolases"/>
    <property type="match status" value="1"/>
</dbReference>
<dbReference type="NCBIfam" id="TIGR01093">
    <property type="entry name" value="aroD"/>
    <property type="match status" value="1"/>
</dbReference>
<feature type="binding site" evidence="12">
    <location>
        <position position="42"/>
    </location>
    <ligand>
        <name>substrate</name>
    </ligand>
</feature>
<evidence type="ECO:0000256" key="13">
    <source>
        <dbReference type="HAMAP-Rule" id="MF_00214"/>
    </source>
</evidence>
<keyword evidence="12" id="KW-0479">Metal-binding</keyword>
<dbReference type="InterPro" id="IPR023000">
    <property type="entry name" value="Shikimate_kinase_CS"/>
</dbReference>
<dbReference type="PROSITE" id="PS01128">
    <property type="entry name" value="SHIKIMATE_KINASE"/>
    <property type="match status" value="1"/>
</dbReference>
<dbReference type="InterPro" id="IPR050146">
    <property type="entry name" value="Type-I_3-dehydroquinase"/>
</dbReference>
<gene>
    <name evidence="12" type="primary">aroK</name>
    <name evidence="13" type="synonym">aroD</name>
    <name evidence="14" type="ORF">F7731_03850</name>
</gene>
<feature type="binding site" evidence="13">
    <location>
        <begin position="232"/>
        <end position="234"/>
    </location>
    <ligand>
        <name>3-dehydroquinate</name>
        <dbReference type="ChEBI" id="CHEBI:32364"/>
    </ligand>
</feature>
<feature type="binding site" evidence="13">
    <location>
        <position position="268"/>
    </location>
    <ligand>
        <name>3-dehydroquinate</name>
        <dbReference type="ChEBI" id="CHEBI:32364"/>
    </ligand>
</feature>
<evidence type="ECO:0000256" key="12">
    <source>
        <dbReference type="HAMAP-Rule" id="MF_00109"/>
    </source>
</evidence>
<comment type="catalytic activity">
    <reaction evidence="1 13">
        <text>3-dehydroquinate = 3-dehydroshikimate + H2O</text>
        <dbReference type="Rhea" id="RHEA:21096"/>
        <dbReference type="ChEBI" id="CHEBI:15377"/>
        <dbReference type="ChEBI" id="CHEBI:16630"/>
        <dbReference type="ChEBI" id="CHEBI:32364"/>
        <dbReference type="EC" id="4.2.1.10"/>
    </reaction>
</comment>
<comment type="subunit">
    <text evidence="12">Monomer.</text>
</comment>
<feature type="binding site" evidence="13">
    <location>
        <position position="419"/>
    </location>
    <ligand>
        <name>3-dehydroquinate</name>
        <dbReference type="ChEBI" id="CHEBI:32364"/>
    </ligand>
</feature>
<evidence type="ECO:0000256" key="1">
    <source>
        <dbReference type="ARBA" id="ARBA00001864"/>
    </source>
</evidence>
<dbReference type="CDD" id="cd00502">
    <property type="entry name" value="DHQase_I"/>
    <property type="match status" value="1"/>
</dbReference>
<evidence type="ECO:0000256" key="2">
    <source>
        <dbReference type="ARBA" id="ARBA00004842"/>
    </source>
</evidence>
<comment type="subunit">
    <text evidence="13">Homodimer.</text>
</comment>
<dbReference type="PANTHER" id="PTHR43699">
    <property type="entry name" value="3-DEHYDROQUINATE DEHYDRATASE"/>
    <property type="match status" value="1"/>
</dbReference>
<comment type="pathway">
    <text evidence="13">Metabolic intermediate biosynthesis; chorismate biosynthesis; chorismate from D-erythrose 4-phosphate and phosphoenolpyruvate: step 3/7.</text>
</comment>
<dbReference type="CDD" id="cd00464">
    <property type="entry name" value="SK"/>
    <property type="match status" value="1"/>
</dbReference>
<dbReference type="GO" id="GO:0009423">
    <property type="term" value="P:chorismate biosynthetic process"/>
    <property type="evidence" value="ECO:0007669"/>
    <property type="project" value="UniProtKB-UniRule"/>
</dbReference>
<feature type="binding site" evidence="13">
    <location>
        <position position="400"/>
    </location>
    <ligand>
        <name>3-dehydroquinate</name>
        <dbReference type="ChEBI" id="CHEBI:32364"/>
    </ligand>
</feature>
<evidence type="ECO:0000256" key="5">
    <source>
        <dbReference type="ARBA" id="ARBA00022741"/>
    </source>
</evidence>
<feature type="active site" description="Schiff-base intermediate with substrate" evidence="13">
    <location>
        <position position="357"/>
    </location>
</feature>
<comment type="caution">
    <text evidence="14">The sequence shown here is derived from an EMBL/GenBank/DDBJ whole genome shotgun (WGS) entry which is preliminary data.</text>
</comment>
<keyword evidence="6 12" id="KW-0418">Kinase</keyword>
<keyword evidence="12" id="KW-0963">Cytoplasm</keyword>
<keyword evidence="5 12" id="KW-0547">Nucleotide-binding</keyword>
<dbReference type="EC" id="4.2.1.10" evidence="13"/>
<comment type="catalytic activity">
    <reaction evidence="11 12">
        <text>shikimate + ATP = 3-phosphoshikimate + ADP + H(+)</text>
        <dbReference type="Rhea" id="RHEA:13121"/>
        <dbReference type="ChEBI" id="CHEBI:15378"/>
        <dbReference type="ChEBI" id="CHEBI:30616"/>
        <dbReference type="ChEBI" id="CHEBI:36208"/>
        <dbReference type="ChEBI" id="CHEBI:145989"/>
        <dbReference type="ChEBI" id="CHEBI:456216"/>
        <dbReference type="EC" id="2.7.1.71"/>
    </reaction>
</comment>
<evidence type="ECO:0000256" key="3">
    <source>
        <dbReference type="ARBA" id="ARBA00022605"/>
    </source>
</evidence>
<feature type="binding site" evidence="12">
    <location>
        <position position="66"/>
    </location>
    <ligand>
        <name>substrate</name>
    </ligand>
</feature>
<dbReference type="Pfam" id="PF01202">
    <property type="entry name" value="SKI"/>
    <property type="match status" value="1"/>
</dbReference>
<evidence type="ECO:0000256" key="4">
    <source>
        <dbReference type="ARBA" id="ARBA00022679"/>
    </source>
</evidence>
<keyword evidence="8 12" id="KW-0057">Aromatic amino acid biosynthesis</keyword>
<dbReference type="InterPro" id="IPR000623">
    <property type="entry name" value="Shikimate_kinase/TSH1"/>
</dbReference>
<evidence type="ECO:0000256" key="10">
    <source>
        <dbReference type="ARBA" id="ARBA00023270"/>
    </source>
</evidence>
<evidence type="ECO:0000256" key="7">
    <source>
        <dbReference type="ARBA" id="ARBA00022840"/>
    </source>
</evidence>
<dbReference type="GO" id="GO:0009073">
    <property type="term" value="P:aromatic amino acid family biosynthetic process"/>
    <property type="evidence" value="ECO:0007669"/>
    <property type="project" value="UniProtKB-KW"/>
</dbReference>